<comment type="caution">
    <text evidence="1">The sequence shown here is derived from an EMBL/GenBank/DDBJ whole genome shotgun (WGS) entry which is preliminary data.</text>
</comment>
<keyword evidence="2" id="KW-1185">Reference proteome</keyword>
<gene>
    <name evidence="1" type="ORF">GCM10011382_13860</name>
</gene>
<dbReference type="Proteomes" id="UP000597301">
    <property type="component" value="Unassembled WGS sequence"/>
</dbReference>
<protein>
    <recommendedName>
        <fullName evidence="3">Cell division protein</fullName>
    </recommendedName>
</protein>
<dbReference type="EMBL" id="BMHM01000002">
    <property type="protein sequence ID" value="GGC84944.1"/>
    <property type="molecule type" value="Genomic_DNA"/>
</dbReference>
<proteinExistence type="predicted"/>
<evidence type="ECO:0000313" key="2">
    <source>
        <dbReference type="Proteomes" id="UP000597301"/>
    </source>
</evidence>
<dbReference type="RefSeq" id="WP_188638761.1">
    <property type="nucleotide sequence ID" value="NZ_BMHM01000002.1"/>
</dbReference>
<accession>A0ABQ1NUE0</accession>
<organism evidence="1 2">
    <name type="scientific">Vreelandella lutescens</name>
    <dbReference type="NCBI Taxonomy" id="1602943"/>
    <lineage>
        <taxon>Bacteria</taxon>
        <taxon>Pseudomonadati</taxon>
        <taxon>Pseudomonadota</taxon>
        <taxon>Gammaproteobacteria</taxon>
        <taxon>Oceanospirillales</taxon>
        <taxon>Halomonadaceae</taxon>
        <taxon>Vreelandella</taxon>
    </lineage>
</organism>
<evidence type="ECO:0008006" key="3">
    <source>
        <dbReference type="Google" id="ProtNLM"/>
    </source>
</evidence>
<sequence length="287" mass="32502">MTKVQRPPIPPEIKREVRKRCGFGCVICGMPLYEYEHMLEWAEVKRHVASEITLLCRLHHGEKTNGLLPKENVIEANKNPFNLKAGVSKNHLLHYSGKNVQLVLANSVFQFNDFPENSFFAPLVVDGLAIVGFRVEDGKLLLQFIAFDEFNVPVLKIVDSELIYRTEQWDIEWIGQKLTFRQGQRKILLQLVFEPPHTIRMVKGRILFNGIELLIGADFLFCSNNSSFFSGISTTNCPVGLAIGDPVPNAGAGMVFSGIPRYGFDRKAARKFLRKCQNEARLKKPSI</sequence>
<name>A0ABQ1NUE0_9GAMM</name>
<evidence type="ECO:0000313" key="1">
    <source>
        <dbReference type="EMBL" id="GGC84944.1"/>
    </source>
</evidence>
<reference evidence="2" key="1">
    <citation type="journal article" date="2019" name="Int. J. Syst. Evol. Microbiol.">
        <title>The Global Catalogue of Microorganisms (GCM) 10K type strain sequencing project: providing services to taxonomists for standard genome sequencing and annotation.</title>
        <authorList>
            <consortium name="The Broad Institute Genomics Platform"/>
            <consortium name="The Broad Institute Genome Sequencing Center for Infectious Disease"/>
            <person name="Wu L."/>
            <person name="Ma J."/>
        </authorList>
    </citation>
    <scope>NUCLEOTIDE SEQUENCE [LARGE SCALE GENOMIC DNA]</scope>
    <source>
        <strain evidence="2">CGMCC 1.15122</strain>
    </source>
</reference>